<dbReference type="InterPro" id="IPR039375">
    <property type="entry name" value="NodN-like"/>
</dbReference>
<keyword evidence="4" id="KW-1185">Reference proteome</keyword>
<dbReference type="EMBL" id="JZDQ02000023">
    <property type="protein sequence ID" value="OIJ25636.1"/>
    <property type="molecule type" value="Genomic_DNA"/>
</dbReference>
<dbReference type="Gene3D" id="3.10.129.10">
    <property type="entry name" value="Hotdog Thioesterase"/>
    <property type="match status" value="1"/>
</dbReference>
<protein>
    <submittedName>
        <fullName evidence="3">Enoyl-CoA hydratase</fullName>
    </submittedName>
</protein>
<reference evidence="3" key="1">
    <citation type="submission" date="2016-10" db="EMBL/GenBank/DDBJ databases">
        <title>Draft Genome Sequence of Nocardioides luteus Strain BAFB, an Alkane-Degrading Bacterium Isolated from JP-7 Polluted Soil.</title>
        <authorList>
            <person name="Brown L."/>
            <person name="Ruiz O.N."/>
            <person name="Gunasekera T."/>
        </authorList>
    </citation>
    <scope>NUCLEOTIDE SEQUENCE [LARGE SCALE GENOMIC DNA]</scope>
    <source>
        <strain evidence="3">BAFB</strain>
    </source>
</reference>
<name>A0A1J4N255_9ACTN</name>
<dbReference type="Pfam" id="PF01575">
    <property type="entry name" value="MaoC_dehydratas"/>
    <property type="match status" value="1"/>
</dbReference>
<organism evidence="3 4">
    <name type="scientific">Nocardioides luteus</name>
    <dbReference type="NCBI Taxonomy" id="1844"/>
    <lineage>
        <taxon>Bacteria</taxon>
        <taxon>Bacillati</taxon>
        <taxon>Actinomycetota</taxon>
        <taxon>Actinomycetes</taxon>
        <taxon>Propionibacteriales</taxon>
        <taxon>Nocardioidaceae</taxon>
        <taxon>Nocardioides</taxon>
    </lineage>
</organism>
<comment type="caution">
    <text evidence="3">The sequence shown here is derived from an EMBL/GenBank/DDBJ whole genome shotgun (WGS) entry which is preliminary data.</text>
</comment>
<dbReference type="InterPro" id="IPR002539">
    <property type="entry name" value="MaoC-like_dom"/>
</dbReference>
<dbReference type="CDD" id="cd03450">
    <property type="entry name" value="NodN"/>
    <property type="match status" value="1"/>
</dbReference>
<dbReference type="PANTHER" id="PTHR42993:SF1">
    <property type="entry name" value="MAOC-LIKE DEHYDRATASE DOMAIN-CONTAINING PROTEIN"/>
    <property type="match status" value="1"/>
</dbReference>
<dbReference type="Proteomes" id="UP000033772">
    <property type="component" value="Unassembled WGS sequence"/>
</dbReference>
<evidence type="ECO:0000313" key="4">
    <source>
        <dbReference type="Proteomes" id="UP000033772"/>
    </source>
</evidence>
<dbReference type="SUPFAM" id="SSF54637">
    <property type="entry name" value="Thioesterase/thiol ester dehydrase-isomerase"/>
    <property type="match status" value="1"/>
</dbReference>
<proteinExistence type="inferred from homology"/>
<sequence length="150" mass="16294">MRTFTSVEAIEAAVGEELGTTDWVQITQDRVDRFAELTGDHQWIHVDVERATASSFGGTIAHGYLTLSMLPAFSTQLYTIEAGSARLNYGLEKARFPAPVKVGAKIRATPRIKEVRPVPAGTKVVVAWTVEAEGVERPVCVAESITLVLP</sequence>
<dbReference type="STRING" id="1844.UG56_016745"/>
<feature type="domain" description="MaoC-like" evidence="2">
    <location>
        <begin position="11"/>
        <end position="126"/>
    </location>
</feature>
<evidence type="ECO:0000259" key="2">
    <source>
        <dbReference type="Pfam" id="PF01575"/>
    </source>
</evidence>
<evidence type="ECO:0000313" key="3">
    <source>
        <dbReference type="EMBL" id="OIJ25636.1"/>
    </source>
</evidence>
<accession>A0A1J4N255</accession>
<dbReference type="OrthoDB" id="9801735at2"/>
<gene>
    <name evidence="3" type="ORF">UG56_016745</name>
</gene>
<evidence type="ECO:0000256" key="1">
    <source>
        <dbReference type="ARBA" id="ARBA00005254"/>
    </source>
</evidence>
<comment type="similarity">
    <text evidence="1">Belongs to the enoyl-CoA hydratase/isomerase family.</text>
</comment>
<dbReference type="InterPro" id="IPR029069">
    <property type="entry name" value="HotDog_dom_sf"/>
</dbReference>
<dbReference type="AlphaFoldDB" id="A0A1J4N255"/>
<dbReference type="RefSeq" id="WP_045548219.1">
    <property type="nucleotide sequence ID" value="NZ_JZDQ02000023.1"/>
</dbReference>
<dbReference type="PANTHER" id="PTHR42993">
    <property type="entry name" value="MAOC-LIKE DEHYDRATASE DOMAIN-CONTAINING PROTEIN"/>
    <property type="match status" value="1"/>
</dbReference>